<reference evidence="13 14" key="1">
    <citation type="submission" date="2016-10" db="EMBL/GenBank/DDBJ databases">
        <title>Complete genome sequences of three Cupriavidus strains isolated from various Malaysian environments.</title>
        <authorList>
            <person name="Abdullah A.A.-A."/>
            <person name="Shafie N.A.H."/>
            <person name="Lau N.S."/>
        </authorList>
    </citation>
    <scope>NUCLEOTIDE SEQUENCE [LARGE SCALE GENOMIC DNA]</scope>
    <source>
        <strain evidence="13 14">USMAA1020</strain>
    </source>
</reference>
<evidence type="ECO:0000256" key="7">
    <source>
        <dbReference type="ARBA" id="ARBA00023065"/>
    </source>
</evidence>
<keyword evidence="8" id="KW-0626">Porin</keyword>
<evidence type="ECO:0000313" key="13">
    <source>
        <dbReference type="EMBL" id="AOZ09018.1"/>
    </source>
</evidence>
<evidence type="ECO:0000256" key="5">
    <source>
        <dbReference type="ARBA" id="ARBA00022692"/>
    </source>
</evidence>
<dbReference type="Proteomes" id="UP000177515">
    <property type="component" value="Chromosome 2"/>
</dbReference>
<protein>
    <submittedName>
        <fullName evidence="13">Porin</fullName>
    </submittedName>
</protein>
<name>A0ABM7D7R1_9BURK</name>
<dbReference type="Gene3D" id="2.40.160.10">
    <property type="entry name" value="Porin"/>
    <property type="match status" value="1"/>
</dbReference>
<keyword evidence="6 11" id="KW-0732">Signal</keyword>
<dbReference type="PANTHER" id="PTHR34501:SF9">
    <property type="entry name" value="MAJOR OUTER MEMBRANE PROTEIN P.IA"/>
    <property type="match status" value="1"/>
</dbReference>
<dbReference type="RefSeq" id="WP_071021341.1">
    <property type="nucleotide sequence ID" value="NZ_CP017755.1"/>
</dbReference>
<evidence type="ECO:0000256" key="2">
    <source>
        <dbReference type="ARBA" id="ARBA00011233"/>
    </source>
</evidence>
<keyword evidence="10" id="KW-0998">Cell outer membrane</keyword>
<feature type="domain" description="Porin" evidence="12">
    <location>
        <begin position="13"/>
        <end position="323"/>
    </location>
</feature>
<organism evidence="13 14">
    <name type="scientific">Cupriavidus malaysiensis</name>
    <dbReference type="NCBI Taxonomy" id="367825"/>
    <lineage>
        <taxon>Bacteria</taxon>
        <taxon>Pseudomonadati</taxon>
        <taxon>Pseudomonadota</taxon>
        <taxon>Betaproteobacteria</taxon>
        <taxon>Burkholderiales</taxon>
        <taxon>Burkholderiaceae</taxon>
        <taxon>Cupriavidus</taxon>
    </lineage>
</organism>
<dbReference type="SUPFAM" id="SSF56935">
    <property type="entry name" value="Porins"/>
    <property type="match status" value="1"/>
</dbReference>
<keyword evidence="4" id="KW-1134">Transmembrane beta strand</keyword>
<keyword evidence="7" id="KW-0406">Ion transport</keyword>
<evidence type="ECO:0000256" key="3">
    <source>
        <dbReference type="ARBA" id="ARBA00022448"/>
    </source>
</evidence>
<dbReference type="InterPro" id="IPR033900">
    <property type="entry name" value="Gram_neg_porin_domain"/>
</dbReference>
<evidence type="ECO:0000256" key="4">
    <source>
        <dbReference type="ARBA" id="ARBA00022452"/>
    </source>
</evidence>
<dbReference type="Pfam" id="PF13609">
    <property type="entry name" value="Porin_4"/>
    <property type="match status" value="1"/>
</dbReference>
<keyword evidence="9" id="KW-0472">Membrane</keyword>
<proteinExistence type="predicted"/>
<evidence type="ECO:0000256" key="10">
    <source>
        <dbReference type="ARBA" id="ARBA00023237"/>
    </source>
</evidence>
<evidence type="ECO:0000313" key="14">
    <source>
        <dbReference type="Proteomes" id="UP000177515"/>
    </source>
</evidence>
<accession>A0ABM7D7R1</accession>
<evidence type="ECO:0000256" key="9">
    <source>
        <dbReference type="ARBA" id="ARBA00023136"/>
    </source>
</evidence>
<evidence type="ECO:0000256" key="8">
    <source>
        <dbReference type="ARBA" id="ARBA00023114"/>
    </source>
</evidence>
<comment type="subunit">
    <text evidence="2">Homotrimer.</text>
</comment>
<feature type="signal peptide" evidence="11">
    <location>
        <begin position="1"/>
        <end position="21"/>
    </location>
</feature>
<dbReference type="InterPro" id="IPR023614">
    <property type="entry name" value="Porin_dom_sf"/>
</dbReference>
<keyword evidence="3" id="KW-0813">Transport</keyword>
<keyword evidence="5" id="KW-0812">Transmembrane</keyword>
<evidence type="ECO:0000256" key="11">
    <source>
        <dbReference type="SAM" id="SignalP"/>
    </source>
</evidence>
<dbReference type="InterPro" id="IPR050298">
    <property type="entry name" value="Gram-neg_bact_OMP"/>
</dbReference>
<keyword evidence="14" id="KW-1185">Reference proteome</keyword>
<dbReference type="PANTHER" id="PTHR34501">
    <property type="entry name" value="PROTEIN YDDL-RELATED"/>
    <property type="match status" value="1"/>
</dbReference>
<dbReference type="CDD" id="cd00342">
    <property type="entry name" value="gram_neg_porins"/>
    <property type="match status" value="1"/>
</dbReference>
<evidence type="ECO:0000256" key="6">
    <source>
        <dbReference type="ARBA" id="ARBA00022729"/>
    </source>
</evidence>
<evidence type="ECO:0000259" key="12">
    <source>
        <dbReference type="Pfam" id="PF13609"/>
    </source>
</evidence>
<gene>
    <name evidence="13" type="ORF">BKK80_24485</name>
</gene>
<evidence type="ECO:0000256" key="1">
    <source>
        <dbReference type="ARBA" id="ARBA00004571"/>
    </source>
</evidence>
<comment type="subcellular location">
    <subcellularLocation>
        <location evidence="1">Cell outer membrane</location>
        <topology evidence="1">Multi-pass membrane protein</topology>
    </subcellularLocation>
</comment>
<dbReference type="EMBL" id="CP017755">
    <property type="protein sequence ID" value="AOZ09018.1"/>
    <property type="molecule type" value="Genomic_DNA"/>
</dbReference>
<feature type="chain" id="PRO_5046339312" evidence="11">
    <location>
        <begin position="22"/>
        <end position="358"/>
    </location>
</feature>
<sequence>MKHRASLWLLAGTLLPAAAQAEPGVTLYGVISTAVRYTSNLDGRHDNQAELVSSGIGGSRWGLKGTEELGGGNQAVFLLENGFGTDDGRTAYNALFGRQAYAGLTGTWGSLTFGRQYNALNNIGWAFNPLDQSWGNFWSDPLYTGGDIFFQDYRINHSVVYKHTLGPVSVQLDYGLGGQPGSLARGSTFGGGLMFQQGALSVGVAYDQRRVAGGGNTLHNYSAGASYVLGKATFYAGHMGRREAAGDARFGIGFVGVGYQLTPALHVSGAYYHYRQRGDVTTQFQATPVWLGGGRADSVAAVLDYALSKRTSLFLEADATRARGGAVGRETEYWGGQPLSGVDSTTRVGVMAGIRHLF</sequence>